<sequence>MPTTPFTPSLRTASTTCLRPRQLNREEERLVRHYRSLSIEDRSAVRCLLFAVFASTSNAITSRN</sequence>
<organism evidence="1">
    <name type="scientific">Pseudomonas fluorescens</name>
    <dbReference type="NCBI Taxonomy" id="294"/>
    <lineage>
        <taxon>Bacteria</taxon>
        <taxon>Pseudomonadati</taxon>
        <taxon>Pseudomonadota</taxon>
        <taxon>Gammaproteobacteria</taxon>
        <taxon>Pseudomonadales</taxon>
        <taxon>Pseudomonadaceae</taxon>
        <taxon>Pseudomonas</taxon>
    </lineage>
</organism>
<dbReference type="EMBL" id="LR700649">
    <property type="protein sequence ID" value="VVM16245.1"/>
    <property type="molecule type" value="Genomic_DNA"/>
</dbReference>
<reference evidence="1" key="1">
    <citation type="submission" date="2019-09" db="EMBL/GenBank/DDBJ databases">
        <authorList>
            <person name="Chandra G."/>
            <person name="Truman W A."/>
        </authorList>
    </citation>
    <scope>NUCLEOTIDE SEQUENCE</scope>
    <source>
        <strain evidence="1">PS683</strain>
    </source>
</reference>
<evidence type="ECO:0000313" key="1">
    <source>
        <dbReference type="EMBL" id="VVM16245.1"/>
    </source>
</evidence>
<name>A0A5E6TW66_PSEFL</name>
<protein>
    <submittedName>
        <fullName evidence="1">Uncharacterized protein</fullName>
    </submittedName>
</protein>
<gene>
    <name evidence="1" type="ORF">PS683_04575</name>
</gene>
<dbReference type="AlphaFoldDB" id="A0A5E6TW66"/>
<accession>A0A5E6TW66</accession>
<proteinExistence type="predicted"/>